<dbReference type="Proteomes" id="UP000759298">
    <property type="component" value="Unassembled WGS sequence"/>
</dbReference>
<proteinExistence type="predicted"/>
<dbReference type="EMBL" id="JAHWXP010000002">
    <property type="protein sequence ID" value="MBY8337009.1"/>
    <property type="molecule type" value="Genomic_DNA"/>
</dbReference>
<dbReference type="InterPro" id="IPR011050">
    <property type="entry name" value="Pectin_lyase_fold/virulence"/>
</dbReference>
<keyword evidence="2" id="KW-1185">Reference proteome</keyword>
<dbReference type="Gene3D" id="2.160.20.10">
    <property type="entry name" value="Single-stranded right-handed beta-helix, Pectin lyase-like"/>
    <property type="match status" value="1"/>
</dbReference>
<sequence length="336" mass="35507">MTHDSDRISPTFVDRPVLGRPSMLLATLVAVAAIALIPLAALMAQPVPAPFVVVETNRGYPTLQAAVDAIGSGEGSIAIAPGTYRQCAVQQAGRIAYLATEPGSAEFTGAACEGKAALVLRGTEASVSGLIFSNIAVADGNGAGIRQEAGTLTVANSWFRDSQQGILTGHDDQMRLVVDRSTFTRLGTCENSGGCAHSIYTGDIGHLRVTRSRFEQGTGGHYVKARAAMVEIAASSFDDSNGRETNYMIDLPQGARGQITNNWFVQGEDKENYSAFIAVGAEEQTHSSDGLVIAGNDARFVPSLSRQSAFVADWTGANLRIDDNRLGAGLTPFQRR</sequence>
<evidence type="ECO:0000313" key="1">
    <source>
        <dbReference type="EMBL" id="MBY8337009.1"/>
    </source>
</evidence>
<accession>A0ABS7PD63</accession>
<organism evidence="1 2">
    <name type="scientific">Alteriqipengyuania abyssalis</name>
    <dbReference type="NCBI Taxonomy" id="2860200"/>
    <lineage>
        <taxon>Bacteria</taxon>
        <taxon>Pseudomonadati</taxon>
        <taxon>Pseudomonadota</taxon>
        <taxon>Alphaproteobacteria</taxon>
        <taxon>Sphingomonadales</taxon>
        <taxon>Erythrobacteraceae</taxon>
        <taxon>Alteriqipengyuania</taxon>
    </lineage>
</organism>
<reference evidence="1 2" key="1">
    <citation type="submission" date="2021-07" db="EMBL/GenBank/DDBJ databases">
        <title>Alteriqipengyuania abyssalis NZ-12B nov, sp.nov isolated from deep sea sponge in pacific ocean.</title>
        <authorList>
            <person name="Tareen S."/>
            <person name="Wink J."/>
        </authorList>
    </citation>
    <scope>NUCLEOTIDE SEQUENCE [LARGE SCALE GENOMIC DNA]</scope>
    <source>
        <strain evidence="1 2">NZ-12B</strain>
    </source>
</reference>
<name>A0ABS7PD63_9SPHN</name>
<gene>
    <name evidence="1" type="ORF">KYN89_08100</name>
</gene>
<dbReference type="SUPFAM" id="SSF51126">
    <property type="entry name" value="Pectin lyase-like"/>
    <property type="match status" value="1"/>
</dbReference>
<comment type="caution">
    <text evidence="1">The sequence shown here is derived from an EMBL/GenBank/DDBJ whole genome shotgun (WGS) entry which is preliminary data.</text>
</comment>
<dbReference type="InterPro" id="IPR012334">
    <property type="entry name" value="Pectin_lyas_fold"/>
</dbReference>
<protein>
    <submittedName>
        <fullName evidence="1">Right-handed parallel beta-helix repeat-containing protein</fullName>
    </submittedName>
</protein>
<dbReference type="RefSeq" id="WP_222824598.1">
    <property type="nucleotide sequence ID" value="NZ_JAHWXP010000002.1"/>
</dbReference>
<evidence type="ECO:0000313" key="2">
    <source>
        <dbReference type="Proteomes" id="UP000759298"/>
    </source>
</evidence>